<name>A0A1C5HJA4_9ACTN</name>
<dbReference type="Pfam" id="PF02423">
    <property type="entry name" value="OCD_Mu_crystall"/>
    <property type="match status" value="1"/>
</dbReference>
<evidence type="ECO:0000313" key="2">
    <source>
        <dbReference type="EMBL" id="SCG46090.1"/>
    </source>
</evidence>
<dbReference type="Proteomes" id="UP000198217">
    <property type="component" value="Chromosome I"/>
</dbReference>
<dbReference type="GO" id="GO:0005737">
    <property type="term" value="C:cytoplasm"/>
    <property type="evidence" value="ECO:0007669"/>
    <property type="project" value="TreeGrafter"/>
</dbReference>
<keyword evidence="3" id="KW-1185">Reference proteome</keyword>
<dbReference type="InterPro" id="IPR036291">
    <property type="entry name" value="NAD(P)-bd_dom_sf"/>
</dbReference>
<gene>
    <name evidence="2" type="ORF">GA0070609_1723</name>
</gene>
<organism evidence="2 3">
    <name type="scientific">Micromonospora echinaurantiaca</name>
    <dbReference type="NCBI Taxonomy" id="47857"/>
    <lineage>
        <taxon>Bacteria</taxon>
        <taxon>Bacillati</taxon>
        <taxon>Actinomycetota</taxon>
        <taxon>Actinomycetes</taxon>
        <taxon>Micromonosporales</taxon>
        <taxon>Micromonosporaceae</taxon>
        <taxon>Micromonospora</taxon>
    </lineage>
</organism>
<dbReference type="PIRSF" id="PIRSF001439">
    <property type="entry name" value="CryM"/>
    <property type="match status" value="1"/>
</dbReference>
<dbReference type="PANTHER" id="PTHR13812:SF19">
    <property type="entry name" value="KETIMINE REDUCTASE MU-CRYSTALLIN"/>
    <property type="match status" value="1"/>
</dbReference>
<dbReference type="SUPFAM" id="SSF51735">
    <property type="entry name" value="NAD(P)-binding Rossmann-fold domains"/>
    <property type="match status" value="1"/>
</dbReference>
<protein>
    <submittedName>
        <fullName evidence="2">Ornithine cyclodeaminase</fullName>
    </submittedName>
</protein>
<dbReference type="PANTHER" id="PTHR13812">
    <property type="entry name" value="KETIMINE REDUCTASE MU-CRYSTALLIN"/>
    <property type="match status" value="1"/>
</dbReference>
<dbReference type="InterPro" id="IPR023401">
    <property type="entry name" value="ODC_N"/>
</dbReference>
<reference evidence="2 3" key="1">
    <citation type="submission" date="2016-06" db="EMBL/GenBank/DDBJ databases">
        <authorList>
            <person name="Kjaerup R.B."/>
            <person name="Dalgaard T.S."/>
            <person name="Juul-Madsen H.R."/>
        </authorList>
    </citation>
    <scope>NUCLEOTIDE SEQUENCE [LARGE SCALE GENOMIC DNA]</scope>
    <source>
        <strain evidence="2 3">DSM 43904</strain>
    </source>
</reference>
<feature type="region of interest" description="Disordered" evidence="1">
    <location>
        <begin position="326"/>
        <end position="345"/>
    </location>
</feature>
<evidence type="ECO:0000256" key="1">
    <source>
        <dbReference type="SAM" id="MobiDB-lite"/>
    </source>
</evidence>
<dbReference type="AlphaFoldDB" id="A0A1C5HJA4"/>
<dbReference type="EMBL" id="LT607750">
    <property type="protein sequence ID" value="SCG46090.1"/>
    <property type="molecule type" value="Genomic_DNA"/>
</dbReference>
<dbReference type="Gene3D" id="3.40.50.720">
    <property type="entry name" value="NAD(P)-binding Rossmann-like Domain"/>
    <property type="match status" value="1"/>
</dbReference>
<dbReference type="InterPro" id="IPR003462">
    <property type="entry name" value="ODC_Mu_crystall"/>
</dbReference>
<evidence type="ECO:0000313" key="3">
    <source>
        <dbReference type="Proteomes" id="UP000198217"/>
    </source>
</evidence>
<sequence>MTEFAAPTAATFAGMRLIGAADVARTPIRAAVDALETALVEGLDPERQPPRSRLATATGELLVMPATRDGHTGCKLLTSTPDNPGRGRPLIQGAFLLFAGPEQRPVALVDGAGLTNLRTPAMSALAVRHLLPPTAAGPLRLTVFGAGPQALGHAEALLALHDVGAVTVVARPGPRRDRLAARLAGTGVAVDARDPGSAADAVARADVICCCTSAAIPLFDGALVRADAVVVAIGSHSPHAREVDDTLVARSQVVVESRASTLREAGDVVIPLAAGVLRKDELIPLHHLVAGRDRLPDGGPRLFKGTGMPWQDLVVAVEVHRTQLAADAATAPAGPTDGDPPAEPG</sequence>
<proteinExistence type="predicted"/>
<dbReference type="Gene3D" id="3.30.1780.10">
    <property type="entry name" value="ornithine cyclodeaminase, domain 1"/>
    <property type="match status" value="1"/>
</dbReference>
<accession>A0A1C5HJA4</accession>
<dbReference type="RefSeq" id="WP_231928584.1">
    <property type="nucleotide sequence ID" value="NZ_LT607750.1"/>
</dbReference>